<dbReference type="EMBL" id="KV417511">
    <property type="protein sequence ID" value="KZP26892.1"/>
    <property type="molecule type" value="Genomic_DNA"/>
</dbReference>
<dbReference type="AlphaFoldDB" id="A0A166Q925"/>
<name>A0A166Q925_9AGAM</name>
<proteinExistence type="predicted"/>
<evidence type="ECO:0000256" key="1">
    <source>
        <dbReference type="SAM" id="MobiDB-lite"/>
    </source>
</evidence>
<feature type="region of interest" description="Disordered" evidence="1">
    <location>
        <begin position="27"/>
        <end position="55"/>
    </location>
</feature>
<sequence>MDFLCASAKMHNISIVGAIVEPQMTTSSVSEPTTSPVSYIRPKTAPRPQTRPLKNLSGIPTALRRLSILHLHVRKAQATASQLEGSSCTGCRRRAIVDGSGGTLACRWRRPQRMRRSDLCVRPTWPITSTVIPAL</sequence>
<feature type="compositionally biased region" description="Low complexity" evidence="1">
    <location>
        <begin position="27"/>
        <end position="38"/>
    </location>
</feature>
<protein>
    <submittedName>
        <fullName evidence="2">Uncharacterized protein</fullName>
    </submittedName>
</protein>
<dbReference type="Proteomes" id="UP000076532">
    <property type="component" value="Unassembled WGS sequence"/>
</dbReference>
<reference evidence="2 3" key="1">
    <citation type="journal article" date="2016" name="Mol. Biol. Evol.">
        <title>Comparative Genomics of Early-Diverging Mushroom-Forming Fungi Provides Insights into the Origins of Lignocellulose Decay Capabilities.</title>
        <authorList>
            <person name="Nagy L.G."/>
            <person name="Riley R."/>
            <person name="Tritt A."/>
            <person name="Adam C."/>
            <person name="Daum C."/>
            <person name="Floudas D."/>
            <person name="Sun H."/>
            <person name="Yadav J.S."/>
            <person name="Pangilinan J."/>
            <person name="Larsson K.H."/>
            <person name="Matsuura K."/>
            <person name="Barry K."/>
            <person name="Labutti K."/>
            <person name="Kuo R."/>
            <person name="Ohm R.A."/>
            <person name="Bhattacharya S.S."/>
            <person name="Shirouzu T."/>
            <person name="Yoshinaga Y."/>
            <person name="Martin F.M."/>
            <person name="Grigoriev I.V."/>
            <person name="Hibbett D.S."/>
        </authorList>
    </citation>
    <scope>NUCLEOTIDE SEQUENCE [LARGE SCALE GENOMIC DNA]</scope>
    <source>
        <strain evidence="2 3">CBS 109695</strain>
    </source>
</reference>
<keyword evidence="3" id="KW-1185">Reference proteome</keyword>
<organism evidence="2 3">
    <name type="scientific">Athelia psychrophila</name>
    <dbReference type="NCBI Taxonomy" id="1759441"/>
    <lineage>
        <taxon>Eukaryota</taxon>
        <taxon>Fungi</taxon>
        <taxon>Dikarya</taxon>
        <taxon>Basidiomycota</taxon>
        <taxon>Agaricomycotina</taxon>
        <taxon>Agaricomycetes</taxon>
        <taxon>Agaricomycetidae</taxon>
        <taxon>Atheliales</taxon>
        <taxon>Atheliaceae</taxon>
        <taxon>Athelia</taxon>
    </lineage>
</organism>
<gene>
    <name evidence="2" type="ORF">FIBSPDRAFT_325852</name>
</gene>
<accession>A0A166Q925</accession>
<evidence type="ECO:0000313" key="2">
    <source>
        <dbReference type="EMBL" id="KZP26892.1"/>
    </source>
</evidence>
<evidence type="ECO:0000313" key="3">
    <source>
        <dbReference type="Proteomes" id="UP000076532"/>
    </source>
</evidence>